<gene>
    <name evidence="2" type="ORF">A3H70_04100</name>
</gene>
<reference evidence="2 3" key="1">
    <citation type="journal article" date="2016" name="Nat. Commun.">
        <title>Thousands of microbial genomes shed light on interconnected biogeochemical processes in an aquifer system.</title>
        <authorList>
            <person name="Anantharaman K."/>
            <person name="Brown C.T."/>
            <person name="Hug L.A."/>
            <person name="Sharon I."/>
            <person name="Castelle C.J."/>
            <person name="Probst A.J."/>
            <person name="Thomas B.C."/>
            <person name="Singh A."/>
            <person name="Wilkins M.J."/>
            <person name="Karaoz U."/>
            <person name="Brodie E.L."/>
            <person name="Williams K.H."/>
            <person name="Hubbard S.S."/>
            <person name="Banfield J.F."/>
        </authorList>
    </citation>
    <scope>NUCLEOTIDE SEQUENCE [LARGE SCALE GENOMIC DNA]</scope>
</reference>
<feature type="transmembrane region" description="Helical" evidence="1">
    <location>
        <begin position="80"/>
        <end position="99"/>
    </location>
</feature>
<dbReference type="STRING" id="1798553.A3H70_04100"/>
<name>A0A1G2BPE6_9BACT</name>
<accession>A0A1G2BPE6</accession>
<keyword evidence="1" id="KW-0812">Transmembrane</keyword>
<proteinExistence type="predicted"/>
<dbReference type="AlphaFoldDB" id="A0A1G2BPE6"/>
<feature type="transmembrane region" description="Helical" evidence="1">
    <location>
        <begin position="29"/>
        <end position="60"/>
    </location>
</feature>
<keyword evidence="1" id="KW-0472">Membrane</keyword>
<organism evidence="2 3">
    <name type="scientific">Candidatus Komeilibacteria bacterium RIFCSPLOWO2_02_FULL_48_11</name>
    <dbReference type="NCBI Taxonomy" id="1798553"/>
    <lineage>
        <taxon>Bacteria</taxon>
        <taxon>Candidatus Komeiliibacteriota</taxon>
    </lineage>
</organism>
<sequence length="255" mass="28865">MTQSLNSLKNKILERIASGKVNMKPRWYFVLRLLVTIALLAALGALAVFLCSFIFFILPANGSWFLHDFGAPGWLHFFRLFPYLPAGILAASIILLGLILERFSFAYHRPIIYLGLATLVVVLAGSFILAKTPMHRAFYQQSKKSPFPVVGDFYRGYGRMRSNNVYLGTVNNIATSSFQIETEKGEPLIIMMDERTNCPFGCNFELDDTVMIMGERFDNSVNALGVRKIKDDEGFFGPPDWPRPPRRCSDKTMCR</sequence>
<keyword evidence="1" id="KW-1133">Transmembrane helix</keyword>
<protein>
    <submittedName>
        <fullName evidence="2">Uncharacterized protein</fullName>
    </submittedName>
</protein>
<evidence type="ECO:0000256" key="1">
    <source>
        <dbReference type="SAM" id="Phobius"/>
    </source>
</evidence>
<feature type="transmembrane region" description="Helical" evidence="1">
    <location>
        <begin position="111"/>
        <end position="130"/>
    </location>
</feature>
<dbReference type="EMBL" id="MHKO01000056">
    <property type="protein sequence ID" value="OGY90971.1"/>
    <property type="molecule type" value="Genomic_DNA"/>
</dbReference>
<evidence type="ECO:0000313" key="3">
    <source>
        <dbReference type="Proteomes" id="UP000178109"/>
    </source>
</evidence>
<evidence type="ECO:0000313" key="2">
    <source>
        <dbReference type="EMBL" id="OGY90971.1"/>
    </source>
</evidence>
<dbReference type="Proteomes" id="UP000178109">
    <property type="component" value="Unassembled WGS sequence"/>
</dbReference>
<comment type="caution">
    <text evidence="2">The sequence shown here is derived from an EMBL/GenBank/DDBJ whole genome shotgun (WGS) entry which is preliminary data.</text>
</comment>